<feature type="transmembrane region" description="Helical" evidence="5">
    <location>
        <begin position="366"/>
        <end position="382"/>
    </location>
</feature>
<dbReference type="STRING" id="1159016.SAMN02927937_00999"/>
<evidence type="ECO:0000256" key="5">
    <source>
        <dbReference type="SAM" id="Phobius"/>
    </source>
</evidence>
<feature type="transmembrane region" description="Helical" evidence="5">
    <location>
        <begin position="421"/>
        <end position="443"/>
    </location>
</feature>
<feature type="transmembrane region" description="Helical" evidence="5">
    <location>
        <begin position="175"/>
        <end position="195"/>
    </location>
</feature>
<feature type="transmembrane region" description="Helical" evidence="5">
    <location>
        <begin position="95"/>
        <end position="124"/>
    </location>
</feature>
<dbReference type="Proteomes" id="UP000199634">
    <property type="component" value="Unassembled WGS sequence"/>
</dbReference>
<feature type="transmembrane region" description="Helical" evidence="5">
    <location>
        <begin position="388"/>
        <end position="409"/>
    </location>
</feature>
<dbReference type="AlphaFoldDB" id="A0A1H6K7W5"/>
<reference evidence="6 7" key="1">
    <citation type="submission" date="2016-10" db="EMBL/GenBank/DDBJ databases">
        <authorList>
            <person name="de Groot N.N."/>
        </authorList>
    </citation>
    <scope>NUCLEOTIDE SEQUENCE [LARGE SCALE GENOMIC DNA]</scope>
    <source>
        <strain evidence="6 7">CGMCC 1.10825</strain>
    </source>
</reference>
<dbReference type="Pfam" id="PF13520">
    <property type="entry name" value="AA_permease_2"/>
    <property type="match status" value="1"/>
</dbReference>
<feature type="transmembrane region" description="Helical" evidence="5">
    <location>
        <begin position="259"/>
        <end position="281"/>
    </location>
</feature>
<dbReference type="EMBL" id="FNXE01000010">
    <property type="protein sequence ID" value="SEH71217.1"/>
    <property type="molecule type" value="Genomic_DNA"/>
</dbReference>
<feature type="transmembrane region" description="Helical" evidence="5">
    <location>
        <begin position="144"/>
        <end position="163"/>
    </location>
</feature>
<evidence type="ECO:0000256" key="2">
    <source>
        <dbReference type="ARBA" id="ARBA00022692"/>
    </source>
</evidence>
<dbReference type="GO" id="GO:0016020">
    <property type="term" value="C:membrane"/>
    <property type="evidence" value="ECO:0007669"/>
    <property type="project" value="UniProtKB-SubCell"/>
</dbReference>
<dbReference type="Gene3D" id="1.20.1740.10">
    <property type="entry name" value="Amino acid/polyamine transporter I"/>
    <property type="match status" value="1"/>
</dbReference>
<dbReference type="InterPro" id="IPR050598">
    <property type="entry name" value="AminoAcid_Transporter"/>
</dbReference>
<dbReference type="GO" id="GO:0015179">
    <property type="term" value="F:L-amino acid transmembrane transporter activity"/>
    <property type="evidence" value="ECO:0007669"/>
    <property type="project" value="TreeGrafter"/>
</dbReference>
<keyword evidence="4 5" id="KW-0472">Membrane</keyword>
<organism evidence="6 7">
    <name type="scientific">Paenimyroides marinum</name>
    <dbReference type="NCBI Taxonomy" id="1159016"/>
    <lineage>
        <taxon>Bacteria</taxon>
        <taxon>Pseudomonadati</taxon>
        <taxon>Bacteroidota</taxon>
        <taxon>Flavobacteriia</taxon>
        <taxon>Flavobacteriales</taxon>
        <taxon>Flavobacteriaceae</taxon>
        <taxon>Paenimyroides</taxon>
    </lineage>
</organism>
<comment type="subcellular location">
    <subcellularLocation>
        <location evidence="1">Membrane</location>
        <topology evidence="1">Multi-pass membrane protein</topology>
    </subcellularLocation>
</comment>
<evidence type="ECO:0000256" key="3">
    <source>
        <dbReference type="ARBA" id="ARBA00022989"/>
    </source>
</evidence>
<gene>
    <name evidence="6" type="ORF">SAMN02927937_00999</name>
</gene>
<dbReference type="InterPro" id="IPR002293">
    <property type="entry name" value="AA/rel_permease1"/>
</dbReference>
<evidence type="ECO:0000313" key="6">
    <source>
        <dbReference type="EMBL" id="SEH71217.1"/>
    </source>
</evidence>
<keyword evidence="2 5" id="KW-0812">Transmembrane</keyword>
<feature type="transmembrane region" description="Helical" evidence="5">
    <location>
        <begin position="449"/>
        <end position="466"/>
    </location>
</feature>
<keyword evidence="3 5" id="KW-1133">Transmembrane helix</keyword>
<proteinExistence type="predicted"/>
<name>A0A1H6K7W5_9FLAO</name>
<evidence type="ECO:0000313" key="7">
    <source>
        <dbReference type="Proteomes" id="UP000199634"/>
    </source>
</evidence>
<evidence type="ECO:0000256" key="4">
    <source>
        <dbReference type="ARBA" id="ARBA00023136"/>
    </source>
</evidence>
<evidence type="ECO:0000256" key="1">
    <source>
        <dbReference type="ARBA" id="ARBA00004141"/>
    </source>
</evidence>
<accession>A0A1H6K7W5</accession>
<feature type="transmembrane region" description="Helical" evidence="5">
    <location>
        <begin position="45"/>
        <end position="74"/>
    </location>
</feature>
<dbReference type="PANTHER" id="PTHR11785">
    <property type="entry name" value="AMINO ACID TRANSPORTER"/>
    <property type="match status" value="1"/>
</dbReference>
<sequence>MDKNIQSPKLLKSFNLKMAIIIVMSAIIGSGVFKKVAPMADLLHAPWLVVLAWLMAGIIIMCGVLSIAELGAMFPHSGGAYSWLEKIYGKKLGFLYGWACFTVIQTAAISSIAFVFSGALGTFIDLPHLPSEWADINVLGLQPFSNIGAKFASCILIIALTLVNIKGTKKGGNLSLVFTFLITVSILLITCAAFTNDVGSIHTFETVSKNYPMGGFTFIGFISAMVLAIRNAFWGYEGWIALGFIGEEIKNPKKNLPRALIIGISSIILLYLLINSAYLYVMPIDEMMVSIRADENNIAAVLVINKLLGQGGAYIISGMILISTFGCTNATILVSSRIYYAMAKKGFFFKKAALTHPKNKTPHHSLKYQCIWACILVFSGSFDMLTDMLIIVGFLFFGLVVLGVILLRIKEKDISRPYKMPGYPVVPAMFVLFCILLLGISLYESPGKSLIGIGLVLSGLPFYYYWNKKKRKENNYLSE</sequence>
<feature type="transmembrane region" description="Helical" evidence="5">
    <location>
        <begin position="14"/>
        <end position="33"/>
    </location>
</feature>
<feature type="transmembrane region" description="Helical" evidence="5">
    <location>
        <begin position="215"/>
        <end position="233"/>
    </location>
</feature>
<protein>
    <submittedName>
        <fullName evidence="6">Basic amino acid/polyamine antiporter, APA family</fullName>
    </submittedName>
</protein>
<feature type="transmembrane region" description="Helical" evidence="5">
    <location>
        <begin position="313"/>
        <end position="340"/>
    </location>
</feature>
<dbReference type="OrthoDB" id="9806937at2"/>
<dbReference type="PIRSF" id="PIRSF006060">
    <property type="entry name" value="AA_transporter"/>
    <property type="match status" value="1"/>
</dbReference>
<dbReference type="PANTHER" id="PTHR11785:SF512">
    <property type="entry name" value="SOBREMESA, ISOFORM B"/>
    <property type="match status" value="1"/>
</dbReference>
<keyword evidence="7" id="KW-1185">Reference proteome</keyword>